<dbReference type="InterPro" id="IPR009003">
    <property type="entry name" value="Peptidase_S1_PA"/>
</dbReference>
<dbReference type="PROSITE" id="PS00135">
    <property type="entry name" value="TRYPSIN_SER"/>
    <property type="match status" value="1"/>
</dbReference>
<keyword evidence="4 7" id="KW-0720">Serine protease</keyword>
<evidence type="ECO:0000313" key="11">
    <source>
        <dbReference type="Proteomes" id="UP000075886"/>
    </source>
</evidence>
<dbReference type="InterPro" id="IPR043504">
    <property type="entry name" value="Peptidase_S1_PA_chymotrypsin"/>
</dbReference>
<dbReference type="InterPro" id="IPR022700">
    <property type="entry name" value="CLIP"/>
</dbReference>
<reference evidence="10" key="2">
    <citation type="submission" date="2020-05" db="UniProtKB">
        <authorList>
            <consortium name="EnsemblMetazoa"/>
        </authorList>
    </citation>
    <scope>IDENTIFICATION</scope>
    <source>
        <strain evidence="10">FAR1</strain>
    </source>
</reference>
<evidence type="ECO:0000256" key="1">
    <source>
        <dbReference type="ARBA" id="ARBA00022670"/>
    </source>
</evidence>
<dbReference type="PROSITE" id="PS00134">
    <property type="entry name" value="TRYPSIN_HIS"/>
    <property type="match status" value="1"/>
</dbReference>
<dbReference type="STRING" id="69004.A0A182Q048"/>
<dbReference type="PANTHER" id="PTHR24258">
    <property type="entry name" value="SERINE PROTEASE-RELATED"/>
    <property type="match status" value="1"/>
</dbReference>
<dbReference type="PANTHER" id="PTHR24258:SF136">
    <property type="entry name" value="GH06673P-RELATED"/>
    <property type="match status" value="1"/>
</dbReference>
<dbReference type="SMART" id="SM00680">
    <property type="entry name" value="CLIP"/>
    <property type="match status" value="1"/>
</dbReference>
<evidence type="ECO:0000256" key="7">
    <source>
        <dbReference type="RuleBase" id="RU363034"/>
    </source>
</evidence>
<evidence type="ECO:0000256" key="6">
    <source>
        <dbReference type="ARBA" id="ARBA00024195"/>
    </source>
</evidence>
<evidence type="ECO:0000313" key="10">
    <source>
        <dbReference type="EnsemblMetazoa" id="AFAF000425-PA"/>
    </source>
</evidence>
<evidence type="ECO:0000256" key="3">
    <source>
        <dbReference type="ARBA" id="ARBA00022801"/>
    </source>
</evidence>
<dbReference type="Proteomes" id="UP000075886">
    <property type="component" value="Unassembled WGS sequence"/>
</dbReference>
<evidence type="ECO:0000256" key="8">
    <source>
        <dbReference type="RuleBase" id="RU366078"/>
    </source>
</evidence>
<dbReference type="VEuPathDB" id="VectorBase:AFAF000425"/>
<dbReference type="InterPro" id="IPR018114">
    <property type="entry name" value="TRYPSIN_HIS"/>
</dbReference>
<dbReference type="Gene3D" id="3.30.1640.30">
    <property type="match status" value="1"/>
</dbReference>
<evidence type="ECO:0000256" key="5">
    <source>
        <dbReference type="ARBA" id="ARBA00023157"/>
    </source>
</evidence>
<dbReference type="InterPro" id="IPR038565">
    <property type="entry name" value="CLIP_sf"/>
</dbReference>
<comment type="subcellular location">
    <subcellularLocation>
        <location evidence="8">Secreted</location>
    </subcellularLocation>
</comment>
<comment type="domain">
    <text evidence="8">The clip domain consists of 35-55 residues which are 'knitted' together usually by 3 conserved disulfide bonds forming a clip-like compact structure.</text>
</comment>
<reference evidence="11" key="1">
    <citation type="submission" date="2014-01" db="EMBL/GenBank/DDBJ databases">
        <title>The Genome Sequence of Anopheles farauti FAR1 (V2).</title>
        <authorList>
            <consortium name="The Broad Institute Genomics Platform"/>
            <person name="Neafsey D.E."/>
            <person name="Besansky N."/>
            <person name="Howell P."/>
            <person name="Walton C."/>
            <person name="Young S.K."/>
            <person name="Zeng Q."/>
            <person name="Gargeya S."/>
            <person name="Fitzgerald M."/>
            <person name="Haas B."/>
            <person name="Abouelleil A."/>
            <person name="Allen A.W."/>
            <person name="Alvarado L."/>
            <person name="Arachchi H.M."/>
            <person name="Berlin A.M."/>
            <person name="Chapman S.B."/>
            <person name="Gainer-Dewar J."/>
            <person name="Goldberg J."/>
            <person name="Griggs A."/>
            <person name="Gujja S."/>
            <person name="Hansen M."/>
            <person name="Howarth C."/>
            <person name="Imamovic A."/>
            <person name="Ireland A."/>
            <person name="Larimer J."/>
            <person name="McCowan C."/>
            <person name="Murphy C."/>
            <person name="Pearson M."/>
            <person name="Poon T.W."/>
            <person name="Priest M."/>
            <person name="Roberts A."/>
            <person name="Saif S."/>
            <person name="Shea T."/>
            <person name="Sisk P."/>
            <person name="Sykes S."/>
            <person name="Wortman J."/>
            <person name="Nusbaum C."/>
            <person name="Birren B."/>
        </authorList>
    </citation>
    <scope>NUCLEOTIDE SEQUENCE [LARGE SCALE GENOMIC DNA]</scope>
    <source>
        <strain evidence="11">FAR1</strain>
    </source>
</reference>
<feature type="chain" id="PRO_5044949357" description="CLIP domain-containing serine protease" evidence="8">
    <location>
        <begin position="31"/>
        <end position="389"/>
    </location>
</feature>
<dbReference type="GO" id="GO:0005576">
    <property type="term" value="C:extracellular region"/>
    <property type="evidence" value="ECO:0007669"/>
    <property type="project" value="UniProtKB-SubCell"/>
</dbReference>
<keyword evidence="5" id="KW-1015">Disulfide bond</keyword>
<dbReference type="InterPro" id="IPR001314">
    <property type="entry name" value="Peptidase_S1A"/>
</dbReference>
<evidence type="ECO:0000256" key="2">
    <source>
        <dbReference type="ARBA" id="ARBA00022729"/>
    </source>
</evidence>
<dbReference type="EC" id="3.4.21.-" evidence="7"/>
<feature type="signal peptide" evidence="8">
    <location>
        <begin position="1"/>
        <end position="30"/>
    </location>
</feature>
<accession>A0A182Q048</accession>
<dbReference type="SUPFAM" id="SSF50494">
    <property type="entry name" value="Trypsin-like serine proteases"/>
    <property type="match status" value="1"/>
</dbReference>
<keyword evidence="3 7" id="KW-0378">Hydrolase</keyword>
<dbReference type="InterPro" id="IPR001254">
    <property type="entry name" value="Trypsin_dom"/>
</dbReference>
<dbReference type="SMART" id="SM00020">
    <property type="entry name" value="Tryp_SPc"/>
    <property type="match status" value="1"/>
</dbReference>
<keyword evidence="1 7" id="KW-0645">Protease</keyword>
<protein>
    <recommendedName>
        <fullName evidence="8">CLIP domain-containing serine protease</fullName>
        <ecNumber evidence="7">3.4.21.-</ecNumber>
    </recommendedName>
</protein>
<dbReference type="InterPro" id="IPR033116">
    <property type="entry name" value="TRYPSIN_SER"/>
</dbReference>
<sequence length="389" mass="42401">MDDMRSRSTVVSHWLSAISLATLLVVICTGDELYESDPCTLHTGEEGVCRRPKDCPWLKPALRAHEITYQQLVRCGFDRDEPIICCRSALAKSSRIGVRGSVQACSTYDGLWSQLSFHIIGGEEVASRTVPFIGALGYLLDEADPKEDPADGTAYRWACGSSLITSRFLLTAAHCIGTPIGMPVMVRMGTPNLLAPAKPELVQDRKIKAVIVHPMYKKGQKYDDIALIEVSSPFQFDDELQPTCLNANPSDLGDAVVLLAAGWGFTDKGDSPHALLRTNLSTVPVDECTKSYASFKARIQDGIRPSQYCARGFLRADTNDGTHSDTCEGDSGGPLYYVGGSENAPKYFLLGITSFGSGCGSPNPSVYTRVSFYLDWIESHVWPTNPDEA</sequence>
<dbReference type="GO" id="GO:0006508">
    <property type="term" value="P:proteolysis"/>
    <property type="evidence" value="ECO:0007669"/>
    <property type="project" value="UniProtKB-KW"/>
</dbReference>
<dbReference type="Gene3D" id="2.40.10.10">
    <property type="entry name" value="Trypsin-like serine proteases"/>
    <property type="match status" value="1"/>
</dbReference>
<evidence type="ECO:0000256" key="4">
    <source>
        <dbReference type="ARBA" id="ARBA00022825"/>
    </source>
</evidence>
<dbReference type="EnsemblMetazoa" id="AFAF000425-RA">
    <property type="protein sequence ID" value="AFAF000425-PA"/>
    <property type="gene ID" value="AFAF000425"/>
</dbReference>
<organism evidence="10 11">
    <name type="scientific">Anopheles farauti</name>
    <dbReference type="NCBI Taxonomy" id="69004"/>
    <lineage>
        <taxon>Eukaryota</taxon>
        <taxon>Metazoa</taxon>
        <taxon>Ecdysozoa</taxon>
        <taxon>Arthropoda</taxon>
        <taxon>Hexapoda</taxon>
        <taxon>Insecta</taxon>
        <taxon>Pterygota</taxon>
        <taxon>Neoptera</taxon>
        <taxon>Endopterygota</taxon>
        <taxon>Diptera</taxon>
        <taxon>Nematocera</taxon>
        <taxon>Culicoidea</taxon>
        <taxon>Culicidae</taxon>
        <taxon>Anophelinae</taxon>
        <taxon>Anopheles</taxon>
    </lineage>
</organism>
<dbReference type="Pfam" id="PF00089">
    <property type="entry name" value="Trypsin"/>
    <property type="match status" value="1"/>
</dbReference>
<dbReference type="PROSITE" id="PS50240">
    <property type="entry name" value="TRYPSIN_DOM"/>
    <property type="match status" value="1"/>
</dbReference>
<dbReference type="GO" id="GO:0004252">
    <property type="term" value="F:serine-type endopeptidase activity"/>
    <property type="evidence" value="ECO:0007669"/>
    <property type="project" value="UniProtKB-UniRule"/>
</dbReference>
<comment type="similarity">
    <text evidence="6 8">Belongs to the peptidase S1 family. CLIP subfamily.</text>
</comment>
<keyword evidence="11" id="KW-1185">Reference proteome</keyword>
<keyword evidence="2 8" id="KW-0732">Signal</keyword>
<dbReference type="Pfam" id="PF12032">
    <property type="entry name" value="CLIP"/>
    <property type="match status" value="1"/>
</dbReference>
<dbReference type="PRINTS" id="PR00722">
    <property type="entry name" value="CHYMOTRYPSIN"/>
</dbReference>
<feature type="domain" description="Peptidase S1" evidence="9">
    <location>
        <begin position="119"/>
        <end position="382"/>
    </location>
</feature>
<evidence type="ECO:0000259" key="9">
    <source>
        <dbReference type="PROSITE" id="PS50240"/>
    </source>
</evidence>
<proteinExistence type="inferred from homology"/>
<dbReference type="CDD" id="cd00190">
    <property type="entry name" value="Tryp_SPc"/>
    <property type="match status" value="1"/>
</dbReference>
<dbReference type="AlphaFoldDB" id="A0A182Q048"/>
<name>A0A182Q048_9DIPT</name>
<keyword evidence="8" id="KW-0964">Secreted</keyword>
<dbReference type="EMBL" id="AXCN02002154">
    <property type="status" value="NOT_ANNOTATED_CDS"/>
    <property type="molecule type" value="Genomic_DNA"/>
</dbReference>